<dbReference type="RefSeq" id="WP_095264343.1">
    <property type="nucleotide sequence ID" value="NZ_NPBY01000021.1"/>
</dbReference>
<feature type="compositionally biased region" description="Gly residues" evidence="1">
    <location>
        <begin position="86"/>
        <end position="102"/>
    </location>
</feature>
<dbReference type="AlphaFoldDB" id="A0A268EZC5"/>
<accession>A0A268EZC5</accession>
<name>A0A268EZC5_9BACL</name>
<proteinExistence type="predicted"/>
<evidence type="ECO:0000256" key="2">
    <source>
        <dbReference type="SAM" id="Phobius"/>
    </source>
</evidence>
<comment type="caution">
    <text evidence="3">The sequence shown here is derived from an EMBL/GenBank/DDBJ whole genome shotgun (WGS) entry which is preliminary data.</text>
</comment>
<dbReference type="EMBL" id="NPBY01000021">
    <property type="protein sequence ID" value="PAD78482.1"/>
    <property type="molecule type" value="Genomic_DNA"/>
</dbReference>
<keyword evidence="2" id="KW-0472">Membrane</keyword>
<reference evidence="3 4" key="1">
    <citation type="submission" date="2017-07" db="EMBL/GenBank/DDBJ databases">
        <title>Isolation and whole genome analysis of endospore-forming bacteria from heroin.</title>
        <authorList>
            <person name="Kalinowski J."/>
            <person name="Ahrens B."/>
            <person name="Al-Dilaimi A."/>
            <person name="Winkler A."/>
            <person name="Wibberg D."/>
            <person name="Schleenbecker U."/>
            <person name="Ruckert C."/>
            <person name="Wolfel R."/>
            <person name="Grass G."/>
        </authorList>
    </citation>
    <scope>NUCLEOTIDE SEQUENCE [LARGE SCALE GENOMIC DNA]</scope>
    <source>
        <strain evidence="3 4">7537-G1</strain>
    </source>
</reference>
<keyword evidence="2" id="KW-0812">Transmembrane</keyword>
<feature type="transmembrane region" description="Helical" evidence="2">
    <location>
        <begin position="49"/>
        <end position="68"/>
    </location>
</feature>
<dbReference type="OrthoDB" id="2696313at2"/>
<sequence length="244" mass="27786">MHEWKPEWDKRLGQPPFKERRFGIEMMERVEERIRTAERSRLRSRWSRTAAFVLPAMLVLLGVGIWFGSHAAYVTAPDPPGPGPVHQGGGTIQTGIQPGDGGNYDWWGSPENETREGSDRTIVTLAAALMKREIGIWGGPSPEIWAAPDVKQPLERYDVSSPWVYEVYVDEVNSIKDNIEMDNPDTGSTVYELRLMLRDSIPMVYEEAIEVTVSNDTRMITWIELMTTDDMGTPLDEFEERDSR</sequence>
<organism evidence="3 4">
    <name type="scientific">Paenibacillus campinasensis</name>
    <dbReference type="NCBI Taxonomy" id="66347"/>
    <lineage>
        <taxon>Bacteria</taxon>
        <taxon>Bacillati</taxon>
        <taxon>Bacillota</taxon>
        <taxon>Bacilli</taxon>
        <taxon>Bacillales</taxon>
        <taxon>Paenibacillaceae</taxon>
        <taxon>Paenibacillus</taxon>
    </lineage>
</organism>
<keyword evidence="2" id="KW-1133">Transmembrane helix</keyword>
<evidence type="ECO:0000313" key="4">
    <source>
        <dbReference type="Proteomes" id="UP000215596"/>
    </source>
</evidence>
<evidence type="ECO:0000313" key="3">
    <source>
        <dbReference type="EMBL" id="PAD78482.1"/>
    </source>
</evidence>
<dbReference type="Proteomes" id="UP000215596">
    <property type="component" value="Unassembled WGS sequence"/>
</dbReference>
<protein>
    <submittedName>
        <fullName evidence="3">Uncharacterized protein</fullName>
    </submittedName>
</protein>
<gene>
    <name evidence="3" type="ORF">CHH67_06900</name>
</gene>
<evidence type="ECO:0000256" key="1">
    <source>
        <dbReference type="SAM" id="MobiDB-lite"/>
    </source>
</evidence>
<feature type="region of interest" description="Disordered" evidence="1">
    <location>
        <begin position="78"/>
        <end position="118"/>
    </location>
</feature>